<organism evidence="10 11">
    <name type="scientific">Allomyces macrogynus (strain ATCC 38327)</name>
    <name type="common">Allomyces javanicus var. macrogynus</name>
    <dbReference type="NCBI Taxonomy" id="578462"/>
    <lineage>
        <taxon>Eukaryota</taxon>
        <taxon>Fungi</taxon>
        <taxon>Fungi incertae sedis</taxon>
        <taxon>Blastocladiomycota</taxon>
        <taxon>Blastocladiomycetes</taxon>
        <taxon>Blastocladiales</taxon>
        <taxon>Blastocladiaceae</taxon>
        <taxon>Allomyces</taxon>
    </lineage>
</organism>
<evidence type="ECO:0000256" key="2">
    <source>
        <dbReference type="ARBA" id="ARBA00008520"/>
    </source>
</evidence>
<feature type="domain" description="G-protein coupled receptors family 3 profile" evidence="9">
    <location>
        <begin position="416"/>
        <end position="608"/>
    </location>
</feature>
<dbReference type="InterPro" id="IPR017978">
    <property type="entry name" value="GPCR_3_C"/>
</dbReference>
<evidence type="ECO:0000256" key="8">
    <source>
        <dbReference type="SAM" id="Phobius"/>
    </source>
</evidence>
<feature type="transmembrane region" description="Helical" evidence="8">
    <location>
        <begin position="451"/>
        <end position="473"/>
    </location>
</feature>
<comment type="subcellular location">
    <subcellularLocation>
        <location evidence="1">Membrane</location>
        <topology evidence="1">Multi-pass membrane protein</topology>
    </subcellularLocation>
</comment>
<dbReference type="OMA" id="YINERES"/>
<dbReference type="EMBL" id="GG745344">
    <property type="protein sequence ID" value="KNE64457.1"/>
    <property type="molecule type" value="Genomic_DNA"/>
</dbReference>
<dbReference type="Pfam" id="PF00003">
    <property type="entry name" value="7tm_3"/>
    <property type="match status" value="1"/>
</dbReference>
<keyword evidence="11" id="KW-1185">Reference proteome</keyword>
<feature type="transmembrane region" description="Helical" evidence="8">
    <location>
        <begin position="571"/>
        <end position="596"/>
    </location>
</feature>
<dbReference type="PANTHER" id="PTHR43649:SF34">
    <property type="entry name" value="ABC TRANSPORTER PERIPLASMIC-BINDING PROTEIN YCJN-RELATED"/>
    <property type="match status" value="1"/>
</dbReference>
<evidence type="ECO:0000313" key="10">
    <source>
        <dbReference type="EMBL" id="KNE64457.1"/>
    </source>
</evidence>
<dbReference type="InterPro" id="IPR050490">
    <property type="entry name" value="Bact_solute-bd_prot1"/>
</dbReference>
<evidence type="ECO:0000256" key="3">
    <source>
        <dbReference type="ARBA" id="ARBA00022448"/>
    </source>
</evidence>
<evidence type="ECO:0000256" key="7">
    <source>
        <dbReference type="ARBA" id="ARBA00023136"/>
    </source>
</evidence>
<dbReference type="Pfam" id="PF13416">
    <property type="entry name" value="SBP_bac_8"/>
    <property type="match status" value="1"/>
</dbReference>
<evidence type="ECO:0000256" key="4">
    <source>
        <dbReference type="ARBA" id="ARBA00022692"/>
    </source>
</evidence>
<evidence type="ECO:0000259" key="9">
    <source>
        <dbReference type="PROSITE" id="PS50259"/>
    </source>
</evidence>
<dbReference type="VEuPathDB" id="FungiDB:AMAG_09478"/>
<dbReference type="GO" id="GO:0004930">
    <property type="term" value="F:G protein-coupled receptor activity"/>
    <property type="evidence" value="ECO:0007669"/>
    <property type="project" value="InterPro"/>
</dbReference>
<proteinExistence type="inferred from homology"/>
<keyword evidence="7 8" id="KW-0472">Membrane</keyword>
<keyword evidence="6 8" id="KW-1133">Transmembrane helix</keyword>
<evidence type="ECO:0000256" key="5">
    <source>
        <dbReference type="ARBA" id="ARBA00022729"/>
    </source>
</evidence>
<keyword evidence="5" id="KW-0732">Signal</keyword>
<feature type="transmembrane region" description="Helical" evidence="8">
    <location>
        <begin position="418"/>
        <end position="439"/>
    </location>
</feature>
<dbReference type="SUPFAM" id="SSF53850">
    <property type="entry name" value="Periplasmic binding protein-like II"/>
    <property type="match status" value="1"/>
</dbReference>
<evidence type="ECO:0000256" key="1">
    <source>
        <dbReference type="ARBA" id="ARBA00004141"/>
    </source>
</evidence>
<dbReference type="InterPro" id="IPR006059">
    <property type="entry name" value="SBP"/>
</dbReference>
<protein>
    <recommendedName>
        <fullName evidence="9">G-protein coupled receptors family 3 profile domain-containing protein</fullName>
    </recommendedName>
</protein>
<feature type="transmembrane region" description="Helical" evidence="8">
    <location>
        <begin position="485"/>
        <end position="504"/>
    </location>
</feature>
<dbReference type="GO" id="GO:0016020">
    <property type="term" value="C:membrane"/>
    <property type="evidence" value="ECO:0007669"/>
    <property type="project" value="UniProtKB-SubCell"/>
</dbReference>
<dbReference type="STRING" id="578462.A0A0L0SPR2"/>
<gene>
    <name evidence="10" type="ORF">AMAG_09478</name>
</gene>
<accession>A0A0L0SPR2</accession>
<comment type="similarity">
    <text evidence="2">Belongs to the bacterial solute-binding protein 1 family.</text>
</comment>
<keyword evidence="4 8" id="KW-0812">Transmembrane</keyword>
<evidence type="ECO:0000256" key="6">
    <source>
        <dbReference type="ARBA" id="ARBA00022989"/>
    </source>
</evidence>
<sequence>MQPFASLAGDATFIAGYTNLVDAWSNQTGIPVTLFWPDRMTYTTDDMSLFLEIIAQQKSRTWDVFSMDVIWPATFADRILLPLDRLVSPTVVAQCDPGALGPSIINGTLYSLPTCAEGGLLIYRSDILAKYGYHQPPKTWDEMEQMLSTILPGEQATNPSMAGFVSELRPYEGLTCNVAEWFAGANLTMFLDASSHLPLATPESQAQAAAVLSRFRRWIQQGLIPSAALRYAEYDADSKFHFGTTVFLRTWNSDSFGLASIPVNFTWDLAPLPGETADWIGASTLGGGVIGINRFSRNVTRAARVIEFLSGPEIQRQITTGFGMRPTIPALFNDPDVNRVYNAALLNATRIIDRPSSSSRGQYLAVSNLIYSRVNLVLAGFADALSTIAFLNTAIADLLGIDHFGAPQNVPWNTLPSIIAWVIISLLVIVILFLAALLFRQRDAASARRVPTEFLAGVLAGCFLGSLVPLTYIGTPTSTTCSMRMILMGLGFTIMTSCMAAQDFRVYLIVSSPLRRVAADVNRILWRSILAAWVLEGVLIGVWLSIDPFVPMDYKVDGSWRYTGCGCNDTLFQLIMFVAQCLVCGCLVAVCVWLAVRNRSVAPKTNTSGAAMSRAAYLMLIGASAAVR</sequence>
<dbReference type="PROSITE" id="PS50259">
    <property type="entry name" value="G_PROTEIN_RECEP_F3_4"/>
    <property type="match status" value="1"/>
</dbReference>
<dbReference type="Proteomes" id="UP000054350">
    <property type="component" value="Unassembled WGS sequence"/>
</dbReference>
<dbReference type="OrthoDB" id="2157358at2759"/>
<dbReference type="eggNOG" id="KOG1056">
    <property type="taxonomic scope" value="Eukaryota"/>
</dbReference>
<reference evidence="11" key="2">
    <citation type="submission" date="2009-11" db="EMBL/GenBank/DDBJ databases">
        <title>The Genome Sequence of Allomyces macrogynus strain ATCC 38327.</title>
        <authorList>
            <consortium name="The Broad Institute Genome Sequencing Platform"/>
            <person name="Russ C."/>
            <person name="Cuomo C."/>
            <person name="Shea T."/>
            <person name="Young S.K."/>
            <person name="Zeng Q."/>
            <person name="Koehrsen M."/>
            <person name="Haas B."/>
            <person name="Borodovsky M."/>
            <person name="Guigo R."/>
            <person name="Alvarado L."/>
            <person name="Berlin A."/>
            <person name="Borenstein D."/>
            <person name="Chen Z."/>
            <person name="Engels R."/>
            <person name="Freedman E."/>
            <person name="Gellesch M."/>
            <person name="Goldberg J."/>
            <person name="Griggs A."/>
            <person name="Gujja S."/>
            <person name="Heiman D."/>
            <person name="Hepburn T."/>
            <person name="Howarth C."/>
            <person name="Jen D."/>
            <person name="Larson L."/>
            <person name="Lewis B."/>
            <person name="Mehta T."/>
            <person name="Park D."/>
            <person name="Pearson M."/>
            <person name="Roberts A."/>
            <person name="Saif S."/>
            <person name="Shenoy N."/>
            <person name="Sisk P."/>
            <person name="Stolte C."/>
            <person name="Sykes S."/>
            <person name="Walk T."/>
            <person name="White J."/>
            <person name="Yandava C."/>
            <person name="Burger G."/>
            <person name="Gray M.W."/>
            <person name="Holland P.W.H."/>
            <person name="King N."/>
            <person name="Lang F.B.F."/>
            <person name="Roger A.J."/>
            <person name="Ruiz-Trillo I."/>
            <person name="Lander E."/>
            <person name="Nusbaum C."/>
        </authorList>
    </citation>
    <scope>NUCLEOTIDE SEQUENCE [LARGE SCALE GENOMIC DNA]</scope>
    <source>
        <strain evidence="11">ATCC 38327</strain>
    </source>
</reference>
<keyword evidence="3" id="KW-0813">Transport</keyword>
<evidence type="ECO:0000313" key="11">
    <source>
        <dbReference type="Proteomes" id="UP000054350"/>
    </source>
</evidence>
<dbReference type="PANTHER" id="PTHR43649">
    <property type="entry name" value="ARABINOSE-BINDING PROTEIN-RELATED"/>
    <property type="match status" value="1"/>
</dbReference>
<name>A0A0L0SPR2_ALLM3</name>
<dbReference type="AlphaFoldDB" id="A0A0L0SPR2"/>
<feature type="transmembrane region" description="Helical" evidence="8">
    <location>
        <begin position="524"/>
        <end position="546"/>
    </location>
</feature>
<reference evidence="10 11" key="1">
    <citation type="submission" date="2009-11" db="EMBL/GenBank/DDBJ databases">
        <title>Annotation of Allomyces macrogynus ATCC 38327.</title>
        <authorList>
            <consortium name="The Broad Institute Genome Sequencing Platform"/>
            <person name="Russ C."/>
            <person name="Cuomo C."/>
            <person name="Burger G."/>
            <person name="Gray M.W."/>
            <person name="Holland P.W.H."/>
            <person name="King N."/>
            <person name="Lang F.B.F."/>
            <person name="Roger A.J."/>
            <person name="Ruiz-Trillo I."/>
            <person name="Young S.K."/>
            <person name="Zeng Q."/>
            <person name="Gargeya S."/>
            <person name="Fitzgerald M."/>
            <person name="Haas B."/>
            <person name="Abouelleil A."/>
            <person name="Alvarado L."/>
            <person name="Arachchi H.M."/>
            <person name="Berlin A."/>
            <person name="Chapman S.B."/>
            <person name="Gearin G."/>
            <person name="Goldberg J."/>
            <person name="Griggs A."/>
            <person name="Gujja S."/>
            <person name="Hansen M."/>
            <person name="Heiman D."/>
            <person name="Howarth C."/>
            <person name="Larimer J."/>
            <person name="Lui A."/>
            <person name="MacDonald P.J.P."/>
            <person name="McCowen C."/>
            <person name="Montmayeur A."/>
            <person name="Murphy C."/>
            <person name="Neiman D."/>
            <person name="Pearson M."/>
            <person name="Priest M."/>
            <person name="Roberts A."/>
            <person name="Saif S."/>
            <person name="Shea T."/>
            <person name="Sisk P."/>
            <person name="Stolte C."/>
            <person name="Sykes S."/>
            <person name="Wortman J."/>
            <person name="Nusbaum C."/>
            <person name="Birren B."/>
        </authorList>
    </citation>
    <scope>NUCLEOTIDE SEQUENCE [LARGE SCALE GENOMIC DNA]</scope>
    <source>
        <strain evidence="10 11">ATCC 38327</strain>
    </source>
</reference>
<dbReference type="Gene3D" id="3.40.190.10">
    <property type="entry name" value="Periplasmic binding protein-like II"/>
    <property type="match status" value="2"/>
</dbReference>